<reference evidence="2 3" key="1">
    <citation type="submission" date="2019-10" db="EMBL/GenBank/DDBJ databases">
        <title>Deinococcus sp. isolated from soil.</title>
        <authorList>
            <person name="Li Y."/>
            <person name="Wang J."/>
        </authorList>
    </citation>
    <scope>NUCLEOTIDE SEQUENCE [LARGE SCALE GENOMIC DNA]</scope>
    <source>
        <strain evidence="2 3">SDU3-2</strain>
    </source>
</reference>
<name>A0A7X1NWQ9_9DEIO</name>
<keyword evidence="3" id="KW-1185">Reference proteome</keyword>
<gene>
    <name evidence="2" type="ORF">F8S09_11050</name>
</gene>
<sequence>MNAGGLLPDPLADEVREVAGAALTRHAARLEVDGVDVAVRVAPWTLPETGVLGYAPLPHFVDITLTPDNPNFAGGWRTELPATLAHELHHARRWRGPGYGTTLLEALVSEGLAQHYEAGERGGPPPYASISADLDRLWKRAQPLLDSAEYALGYELVRRFLVRQGGNAVIWADAPAEEFRDAWNS</sequence>
<organism evidence="2 3">
    <name type="scientific">Deinococcus terrestris</name>
    <dbReference type="NCBI Taxonomy" id="2651870"/>
    <lineage>
        <taxon>Bacteria</taxon>
        <taxon>Thermotogati</taxon>
        <taxon>Deinococcota</taxon>
        <taxon>Deinococci</taxon>
        <taxon>Deinococcales</taxon>
        <taxon>Deinococcaceae</taxon>
        <taxon>Deinococcus</taxon>
    </lineage>
</organism>
<comment type="caution">
    <text evidence="2">The sequence shown here is derived from an EMBL/GenBank/DDBJ whole genome shotgun (WGS) entry which is preliminary data.</text>
</comment>
<evidence type="ECO:0000313" key="2">
    <source>
        <dbReference type="EMBL" id="MPY67223.1"/>
    </source>
</evidence>
<dbReference type="Proteomes" id="UP000484842">
    <property type="component" value="Unassembled WGS sequence"/>
</dbReference>
<accession>A0A7X1NWQ9</accession>
<dbReference type="InterPro" id="IPR018728">
    <property type="entry name" value="DUF2268"/>
</dbReference>
<evidence type="ECO:0000313" key="3">
    <source>
        <dbReference type="Proteomes" id="UP000484842"/>
    </source>
</evidence>
<dbReference type="EMBL" id="WBSL01000004">
    <property type="protein sequence ID" value="MPY67223.1"/>
    <property type="molecule type" value="Genomic_DNA"/>
</dbReference>
<protein>
    <recommendedName>
        <fullName evidence="1">DUF2268 domain-containing protein</fullName>
    </recommendedName>
</protein>
<feature type="domain" description="DUF2268" evidence="1">
    <location>
        <begin position="31"/>
        <end position="124"/>
    </location>
</feature>
<proteinExistence type="predicted"/>
<dbReference type="AlphaFoldDB" id="A0A7X1NWQ9"/>
<dbReference type="Pfam" id="PF10026">
    <property type="entry name" value="DUF2268"/>
    <property type="match status" value="1"/>
</dbReference>
<evidence type="ECO:0000259" key="1">
    <source>
        <dbReference type="Pfam" id="PF10026"/>
    </source>
</evidence>